<comment type="caution">
    <text evidence="2">The sequence shown here is derived from an EMBL/GenBank/DDBJ whole genome shotgun (WGS) entry which is preliminary data.</text>
</comment>
<dbReference type="EMBL" id="LJZO01000003">
    <property type="protein sequence ID" value="ROW03501.1"/>
    <property type="molecule type" value="Genomic_DNA"/>
</dbReference>
<feature type="region of interest" description="Disordered" evidence="1">
    <location>
        <begin position="150"/>
        <end position="194"/>
    </location>
</feature>
<protein>
    <submittedName>
        <fullName evidence="2">Uncharacterized protein</fullName>
    </submittedName>
</protein>
<keyword evidence="3" id="KW-1185">Reference proteome</keyword>
<dbReference type="Gene3D" id="2.40.50.140">
    <property type="entry name" value="Nucleic acid-binding proteins"/>
    <property type="match status" value="1"/>
</dbReference>
<dbReference type="Proteomes" id="UP000284375">
    <property type="component" value="Unassembled WGS sequence"/>
</dbReference>
<evidence type="ECO:0000313" key="3">
    <source>
        <dbReference type="Proteomes" id="UP000284375"/>
    </source>
</evidence>
<organism evidence="2 3">
    <name type="scientific">Cytospora chrysosperma</name>
    <name type="common">Cytospora canker fungus</name>
    <name type="synonym">Sphaeria chrysosperma</name>
    <dbReference type="NCBI Taxonomy" id="252740"/>
    <lineage>
        <taxon>Eukaryota</taxon>
        <taxon>Fungi</taxon>
        <taxon>Dikarya</taxon>
        <taxon>Ascomycota</taxon>
        <taxon>Pezizomycotina</taxon>
        <taxon>Sordariomycetes</taxon>
        <taxon>Sordariomycetidae</taxon>
        <taxon>Diaporthales</taxon>
        <taxon>Cytosporaceae</taxon>
        <taxon>Cytospora</taxon>
    </lineage>
</organism>
<accession>A0A423WJD8</accession>
<evidence type="ECO:0000256" key="1">
    <source>
        <dbReference type="SAM" id="MobiDB-lite"/>
    </source>
</evidence>
<sequence length="499" mass="53960">MGKLVILTGAPESDRLDWSAPDLLQTFLDPIARFAQLQPQTETENPSPPTCISQQEQKQQQQQDDKSALDLAVWRSLPLRRSHIPTGFSQQHDLQLLGHYPPSSADFLTTAGISFEAASQGQSQEEGSRLLLAEFYEHSLAVHDDLASSQLVPPSQTGDGPPAGTSNLTSGSDAGSKSTTSFTTIGEDNDDDSTTLLADQDATAAIKPPLQQHGPGGAGRPQYHRISDLQDIPPARHLLSILPQTVTVSLVVGVISIAAPRTVATRYGVTKTLVEVLVGDDTRSGFSVTFWLDGSPGPGGGGLGGVLAGLRGQDVVLMQNVALNAFRGKVYGGSLRRDMTKVSLLYRGRRLDGDDVAGYYSYSDLARAGRLGTQQQQQHPQLVKAKRVRDWVLKFVGGGPGVVLGQPPLLLVVPVLAVRQLPYVALGLGPLQDRPAQAVRLQEALVELPGAAAHLLLFLDVHLEQPADVFRLLLREAQVAVRMDRFWCEEYRMYEWLAV</sequence>
<feature type="region of interest" description="Disordered" evidence="1">
    <location>
        <begin position="39"/>
        <end position="67"/>
    </location>
</feature>
<name>A0A423WJD8_CYTCH</name>
<dbReference type="InterPro" id="IPR012340">
    <property type="entry name" value="NA-bd_OB-fold"/>
</dbReference>
<dbReference type="OrthoDB" id="5378679at2759"/>
<proteinExistence type="predicted"/>
<feature type="compositionally biased region" description="Polar residues" evidence="1">
    <location>
        <begin position="150"/>
        <end position="186"/>
    </location>
</feature>
<evidence type="ECO:0000313" key="2">
    <source>
        <dbReference type="EMBL" id="ROW03501.1"/>
    </source>
</evidence>
<reference evidence="2 3" key="1">
    <citation type="submission" date="2015-09" db="EMBL/GenBank/DDBJ databases">
        <title>Host preference determinants of Valsa canker pathogens revealed by comparative genomics.</title>
        <authorList>
            <person name="Yin Z."/>
            <person name="Huang L."/>
        </authorList>
    </citation>
    <scope>NUCLEOTIDE SEQUENCE [LARGE SCALE GENOMIC DNA]</scope>
    <source>
        <strain evidence="2 3">YSFL</strain>
    </source>
</reference>
<gene>
    <name evidence="2" type="ORF">VSDG_01341</name>
</gene>
<feature type="compositionally biased region" description="Polar residues" evidence="1">
    <location>
        <begin position="39"/>
        <end position="53"/>
    </location>
</feature>
<dbReference type="AlphaFoldDB" id="A0A423WJD8"/>